<reference evidence="1 2" key="1">
    <citation type="journal article" date="2022" name="Plant J.">
        <title>Chromosome-level genome of Camellia lanceoleosa provides a valuable resource for understanding genome evolution and self-incompatibility.</title>
        <authorList>
            <person name="Gong W."/>
            <person name="Xiao S."/>
            <person name="Wang L."/>
            <person name="Liao Z."/>
            <person name="Chang Y."/>
            <person name="Mo W."/>
            <person name="Hu G."/>
            <person name="Li W."/>
            <person name="Zhao G."/>
            <person name="Zhu H."/>
            <person name="Hu X."/>
            <person name="Ji K."/>
            <person name="Xiang X."/>
            <person name="Song Q."/>
            <person name="Yuan D."/>
            <person name="Jin S."/>
            <person name="Zhang L."/>
        </authorList>
    </citation>
    <scope>NUCLEOTIDE SEQUENCE [LARGE SCALE GENOMIC DNA]</scope>
    <source>
        <strain evidence="1">SQ_2022a</strain>
    </source>
</reference>
<comment type="caution">
    <text evidence="1">The sequence shown here is derived from an EMBL/GenBank/DDBJ whole genome shotgun (WGS) entry which is preliminary data.</text>
</comment>
<name>A0ACC0GW73_9ERIC</name>
<evidence type="ECO:0000313" key="1">
    <source>
        <dbReference type="EMBL" id="KAI8004677.1"/>
    </source>
</evidence>
<proteinExistence type="predicted"/>
<dbReference type="EMBL" id="CM045766">
    <property type="protein sequence ID" value="KAI8004677.1"/>
    <property type="molecule type" value="Genomic_DNA"/>
</dbReference>
<accession>A0ACC0GW73</accession>
<keyword evidence="2" id="KW-1185">Reference proteome</keyword>
<gene>
    <name evidence="1" type="ORF">LOK49_LG08G03339</name>
</gene>
<dbReference type="Proteomes" id="UP001060215">
    <property type="component" value="Chromosome 9"/>
</dbReference>
<sequence>MEDKFDDDHYVILGLPSGEEGAKLSEKEITKAYRKRALEIHPDKRPDHRNAHADIQRLNASYAILKDEKARKSFDDLVRVRDVKLRIRRQSSQQGSKRRKMVNNLEERERASEVKAREEEEEEERIHRKFKEEVARIRAKQGNRVGPIGIGLEKEKVMKLSWKKIGGGEDYSAERLRELFGKFGEVEDVVIKSLKKRGSAVVVMASKDAVAAAATTAAGSVFGNLSNPLWVFPLQPISTSVPGTQSSDLVGDAHQVFEDLVLKKLQKVIAQMEPLGGGATNLVVQQ</sequence>
<organism evidence="1 2">
    <name type="scientific">Camellia lanceoleosa</name>
    <dbReference type="NCBI Taxonomy" id="1840588"/>
    <lineage>
        <taxon>Eukaryota</taxon>
        <taxon>Viridiplantae</taxon>
        <taxon>Streptophyta</taxon>
        <taxon>Embryophyta</taxon>
        <taxon>Tracheophyta</taxon>
        <taxon>Spermatophyta</taxon>
        <taxon>Magnoliopsida</taxon>
        <taxon>eudicotyledons</taxon>
        <taxon>Gunneridae</taxon>
        <taxon>Pentapetalae</taxon>
        <taxon>asterids</taxon>
        <taxon>Ericales</taxon>
        <taxon>Theaceae</taxon>
        <taxon>Camellia</taxon>
    </lineage>
</organism>
<evidence type="ECO:0000313" key="2">
    <source>
        <dbReference type="Proteomes" id="UP001060215"/>
    </source>
</evidence>
<protein>
    <submittedName>
        <fullName evidence="1">Uncharacterized protein</fullName>
    </submittedName>
</protein>